<reference evidence="3 4" key="1">
    <citation type="submission" date="2018-08" db="EMBL/GenBank/DDBJ databases">
        <title>Linezolid Resistance in Mycobacterium abscessus: MIC Distribution and Comprehensive Investigation of Resistance Mechanisms.</title>
        <authorList>
            <person name="Ye M."/>
            <person name="Xu L."/>
            <person name="Zou Y."/>
            <person name="Li B."/>
            <person name="Guo Q."/>
            <person name="Zhang Y."/>
            <person name="Zhan M."/>
            <person name="Xu B."/>
            <person name="Yu F."/>
            <person name="Zhang Z."/>
            <person name="Chu H."/>
        </authorList>
    </citation>
    <scope>NUCLEOTIDE SEQUENCE [LARGE SCALE GENOMIC DNA]</scope>
    <source>
        <strain evidence="3 4">G143</strain>
    </source>
</reference>
<accession>A0ABD7HMF4</accession>
<dbReference type="AlphaFoldDB" id="A0ABD7HMF4"/>
<dbReference type="EMBL" id="QXBN01000012">
    <property type="protein sequence ID" value="RIT36883.1"/>
    <property type="molecule type" value="Genomic_DNA"/>
</dbReference>
<protein>
    <submittedName>
        <fullName evidence="3">Uncharacterized protein</fullName>
    </submittedName>
</protein>
<keyword evidence="2" id="KW-0472">Membrane</keyword>
<evidence type="ECO:0000313" key="3">
    <source>
        <dbReference type="EMBL" id="RIT36883.1"/>
    </source>
</evidence>
<evidence type="ECO:0000313" key="4">
    <source>
        <dbReference type="Proteomes" id="UP000284557"/>
    </source>
</evidence>
<evidence type="ECO:0000256" key="1">
    <source>
        <dbReference type="SAM" id="MobiDB-lite"/>
    </source>
</evidence>
<feature type="compositionally biased region" description="Pro residues" evidence="1">
    <location>
        <begin position="249"/>
        <end position="259"/>
    </location>
</feature>
<comment type="caution">
    <text evidence="3">The sequence shown here is derived from an EMBL/GenBank/DDBJ whole genome shotgun (WGS) entry which is preliminary data.</text>
</comment>
<dbReference type="Proteomes" id="UP000284557">
    <property type="component" value="Unassembled WGS sequence"/>
</dbReference>
<name>A0ABD7HMF4_9MYCO</name>
<keyword evidence="2" id="KW-1133">Transmembrane helix</keyword>
<sequence length="266" mass="27397">MARESLGGAYAPPKTRKNIQRTRMVIAAMTVTLIGAVGVGAFFWWHTPPPDHSGEGAEAVHRLLSAPVVTASGTARTKDGVQHTFTVDINTRTADALGTWASANRTPITYAIAGRALFTQVNPGSWTALGIANAFQGWALVPESLLGTTPVAFDPAGLTAAVDAGPSSYAGNEYTYPDGTSVRLRDGDVESVTFKGANYTLAVHADGAAAKRIGDTAREVSAARVATVNDTPAGFTVTLPAAVPELNQEPPPPAPPTPTPAGSAAP</sequence>
<dbReference type="RefSeq" id="WP_119596528.1">
    <property type="nucleotide sequence ID" value="NZ_QXBN01000012.1"/>
</dbReference>
<proteinExistence type="predicted"/>
<feature type="transmembrane region" description="Helical" evidence="2">
    <location>
        <begin position="24"/>
        <end position="45"/>
    </location>
</feature>
<evidence type="ECO:0000256" key="2">
    <source>
        <dbReference type="SAM" id="Phobius"/>
    </source>
</evidence>
<feature type="region of interest" description="Disordered" evidence="1">
    <location>
        <begin position="243"/>
        <end position="266"/>
    </location>
</feature>
<organism evidence="3 4">
    <name type="scientific">Mycobacteroides abscessus</name>
    <dbReference type="NCBI Taxonomy" id="36809"/>
    <lineage>
        <taxon>Bacteria</taxon>
        <taxon>Bacillati</taxon>
        <taxon>Actinomycetota</taxon>
        <taxon>Actinomycetes</taxon>
        <taxon>Mycobacteriales</taxon>
        <taxon>Mycobacteriaceae</taxon>
        <taxon>Mycobacteroides</taxon>
    </lineage>
</organism>
<keyword evidence="2" id="KW-0812">Transmembrane</keyword>
<gene>
    <name evidence="3" type="ORF">D2E76_16675</name>
</gene>